<reference evidence="9 10" key="1">
    <citation type="journal article" date="2012" name="Science">
        <title>The Paleozoic origin of enzymatic lignin decomposition reconstructed from 31 fungal genomes.</title>
        <authorList>
            <person name="Floudas D."/>
            <person name="Binder M."/>
            <person name="Riley R."/>
            <person name="Barry K."/>
            <person name="Blanchette R.A."/>
            <person name="Henrissat B."/>
            <person name="Martinez A.T."/>
            <person name="Otillar R."/>
            <person name="Spatafora J.W."/>
            <person name="Yadav J.S."/>
            <person name="Aerts A."/>
            <person name="Benoit I."/>
            <person name="Boyd A."/>
            <person name="Carlson A."/>
            <person name="Copeland A."/>
            <person name="Coutinho P.M."/>
            <person name="de Vries R.P."/>
            <person name="Ferreira P."/>
            <person name="Findley K."/>
            <person name="Foster B."/>
            <person name="Gaskell J."/>
            <person name="Glotzer D."/>
            <person name="Gorecki P."/>
            <person name="Heitman J."/>
            <person name="Hesse C."/>
            <person name="Hori C."/>
            <person name="Igarashi K."/>
            <person name="Jurgens J.A."/>
            <person name="Kallen N."/>
            <person name="Kersten P."/>
            <person name="Kohler A."/>
            <person name="Kuees U."/>
            <person name="Kumar T.K.A."/>
            <person name="Kuo A."/>
            <person name="LaButti K."/>
            <person name="Larrondo L.F."/>
            <person name="Lindquist E."/>
            <person name="Ling A."/>
            <person name="Lombard V."/>
            <person name="Lucas S."/>
            <person name="Lundell T."/>
            <person name="Martin R."/>
            <person name="McLaughlin D.J."/>
            <person name="Morgenstern I."/>
            <person name="Morin E."/>
            <person name="Murat C."/>
            <person name="Nagy L.G."/>
            <person name="Nolan M."/>
            <person name="Ohm R.A."/>
            <person name="Patyshakuliyeva A."/>
            <person name="Rokas A."/>
            <person name="Ruiz-Duenas F.J."/>
            <person name="Sabat G."/>
            <person name="Salamov A."/>
            <person name="Samejima M."/>
            <person name="Schmutz J."/>
            <person name="Slot J.C."/>
            <person name="St John F."/>
            <person name="Stenlid J."/>
            <person name="Sun H."/>
            <person name="Sun S."/>
            <person name="Syed K."/>
            <person name="Tsang A."/>
            <person name="Wiebenga A."/>
            <person name="Young D."/>
            <person name="Pisabarro A."/>
            <person name="Eastwood D.C."/>
            <person name="Martin F."/>
            <person name="Cullen D."/>
            <person name="Grigoriev I.V."/>
            <person name="Hibbett D.S."/>
        </authorList>
    </citation>
    <scope>NUCLEOTIDE SEQUENCE</scope>
    <source>
        <strain evidence="10">FP-58527</strain>
    </source>
</reference>
<sequence>MSIGTRVKWLRRQARHGANKLDGGQEEFTFRAALFGLLIGCLLCFTNLYFGLQTGWISMMSLQSALIGYLVSKLFPTPMSPQENVVLQTIAVATGTMPLAAGFVGILPALSLLDEERDGVPALRLSWLDAVGWSLAVAFFGVFLSPPIRKQVIIEEKLAFPSGTATAQLISVLHAIPPPDTTPIAGPRRRHGYRELDTEEAQVAQDPDTPGMSTEEETLVEDPEDIGVEQQETWGALIWSFAASGVMTLAAYFFPVVFAVPLFGNHLASEWLWTFTPSLSYIGQGIIMGFPTTLSMNLGMLVGWAILSPVAKHSGWAPGPVGDMTTGSRGWILWVSLAIMCADSLISLLPVIAETFYKKIWRRTIALPSGDADEDDNEVEPPERLVPMHWVAWGLGGSVVFGTVLVWAVFGDEGIKPWATVIGFVMGGLLSVLGVRALGETDLNPVSGLGKISQLFFAWIQPGNIVANIIAGGVAEAGAQQAGDLMQDLKTGHLIHASPRAQFFGQLIGSLLSIIVTTTAYTLYQRAYDIPGPSFPAPTAYVWLGLARLLRDGDLPQKSSEFMVIFAIIFGAISAFKSFAQRQGLPYVKWIPSGVAFAIGFLNTPSFSIARLIGGIVEHVYYTRVGREKGGIKLIIIASGFVLGEGVISIVSLILRTWGVGVASCWGCGHGLCGGCPA</sequence>
<evidence type="ECO:0000313" key="10">
    <source>
        <dbReference type="Proteomes" id="UP000015241"/>
    </source>
</evidence>
<feature type="transmembrane region" description="Helical" evidence="8">
    <location>
        <begin position="390"/>
        <end position="409"/>
    </location>
</feature>
<dbReference type="Pfam" id="PF03169">
    <property type="entry name" value="OPT"/>
    <property type="match status" value="1"/>
</dbReference>
<keyword evidence="4 8" id="KW-0812">Transmembrane</keyword>
<dbReference type="STRING" id="743788.S8DYH5"/>
<dbReference type="InterPro" id="IPR004813">
    <property type="entry name" value="OPT"/>
</dbReference>
<evidence type="ECO:0000313" key="9">
    <source>
        <dbReference type="EMBL" id="EPS97672.1"/>
    </source>
</evidence>
<gene>
    <name evidence="9" type="ORF">FOMPIDRAFT_160341</name>
</gene>
<dbReference type="eggNOG" id="ENOG502QQ2H">
    <property type="taxonomic scope" value="Eukaryota"/>
</dbReference>
<accession>S8DYH5</accession>
<dbReference type="PANTHER" id="PTHR31645">
    <property type="entry name" value="OLIGOPEPTIDE TRANSPORTER YGL114W-RELATED"/>
    <property type="match status" value="1"/>
</dbReference>
<proteinExistence type="inferred from homology"/>
<feature type="transmembrane region" description="Helical" evidence="8">
    <location>
        <begin position="331"/>
        <end position="353"/>
    </location>
</feature>
<dbReference type="OrthoDB" id="627262at2759"/>
<evidence type="ECO:0000256" key="2">
    <source>
        <dbReference type="ARBA" id="ARBA00008807"/>
    </source>
</evidence>
<dbReference type="NCBIfam" id="TIGR00728">
    <property type="entry name" value="OPT_sfam"/>
    <property type="match status" value="1"/>
</dbReference>
<feature type="transmembrane region" description="Helical" evidence="8">
    <location>
        <begin position="591"/>
        <end position="613"/>
    </location>
</feature>
<feature type="transmembrane region" description="Helical" evidence="8">
    <location>
        <begin position="634"/>
        <end position="655"/>
    </location>
</feature>
<feature type="transmembrane region" description="Helical" evidence="8">
    <location>
        <begin position="285"/>
        <end position="311"/>
    </location>
</feature>
<dbReference type="GO" id="GO:0000329">
    <property type="term" value="C:fungal-type vacuole membrane"/>
    <property type="evidence" value="ECO:0007669"/>
    <property type="project" value="TreeGrafter"/>
</dbReference>
<dbReference type="InterPro" id="IPR006058">
    <property type="entry name" value="2Fe2S_fd_BS"/>
</dbReference>
<feature type="transmembrane region" description="Helical" evidence="8">
    <location>
        <begin position="87"/>
        <end position="110"/>
    </location>
</feature>
<feature type="transmembrane region" description="Helical" evidence="8">
    <location>
        <begin position="130"/>
        <end position="146"/>
    </location>
</feature>
<dbReference type="Proteomes" id="UP000015241">
    <property type="component" value="Unassembled WGS sequence"/>
</dbReference>
<dbReference type="GO" id="GO:0035673">
    <property type="term" value="F:oligopeptide transmembrane transporter activity"/>
    <property type="evidence" value="ECO:0007669"/>
    <property type="project" value="InterPro"/>
</dbReference>
<feature type="transmembrane region" description="Helical" evidence="8">
    <location>
        <begin position="415"/>
        <end position="435"/>
    </location>
</feature>
<evidence type="ECO:0000256" key="4">
    <source>
        <dbReference type="ARBA" id="ARBA00022692"/>
    </source>
</evidence>
<keyword evidence="6 8" id="KW-0472">Membrane</keyword>
<feature type="transmembrane region" description="Helical" evidence="8">
    <location>
        <begin position="28"/>
        <end position="50"/>
    </location>
</feature>
<feature type="region of interest" description="Disordered" evidence="7">
    <location>
        <begin position="198"/>
        <end position="219"/>
    </location>
</feature>
<comment type="subcellular location">
    <subcellularLocation>
        <location evidence="1">Membrane</location>
        <topology evidence="1">Multi-pass membrane protein</topology>
    </subcellularLocation>
</comment>
<keyword evidence="5 8" id="KW-1133">Transmembrane helix</keyword>
<dbReference type="InterPro" id="IPR045035">
    <property type="entry name" value="YSL-like"/>
</dbReference>
<evidence type="ECO:0000256" key="3">
    <source>
        <dbReference type="ARBA" id="ARBA00022448"/>
    </source>
</evidence>
<feature type="transmembrane region" description="Helical" evidence="8">
    <location>
        <begin position="503"/>
        <end position="524"/>
    </location>
</feature>
<dbReference type="PROSITE" id="PS00197">
    <property type="entry name" value="2FE2S_FER_1"/>
    <property type="match status" value="1"/>
</dbReference>
<feature type="transmembrane region" description="Helical" evidence="8">
    <location>
        <begin position="237"/>
        <end position="264"/>
    </location>
</feature>
<evidence type="ECO:0000256" key="7">
    <source>
        <dbReference type="SAM" id="MobiDB-lite"/>
    </source>
</evidence>
<dbReference type="EMBL" id="KE504174">
    <property type="protein sequence ID" value="EPS97672.1"/>
    <property type="molecule type" value="Genomic_DNA"/>
</dbReference>
<dbReference type="PANTHER" id="PTHR31645:SF0">
    <property type="entry name" value="OLIGOPEPTIDE TRANSPORTER YGL114W-RELATED"/>
    <property type="match status" value="1"/>
</dbReference>
<feature type="transmembrane region" description="Helical" evidence="8">
    <location>
        <begin position="56"/>
        <end position="75"/>
    </location>
</feature>
<organism evidence="9 10">
    <name type="scientific">Fomitopsis schrenkii</name>
    <name type="common">Brown rot fungus</name>
    <dbReference type="NCBI Taxonomy" id="2126942"/>
    <lineage>
        <taxon>Eukaryota</taxon>
        <taxon>Fungi</taxon>
        <taxon>Dikarya</taxon>
        <taxon>Basidiomycota</taxon>
        <taxon>Agaricomycotina</taxon>
        <taxon>Agaricomycetes</taxon>
        <taxon>Polyporales</taxon>
        <taxon>Fomitopsis</taxon>
    </lineage>
</organism>
<name>S8DYH5_FOMSC</name>
<dbReference type="InParanoid" id="S8DYH5"/>
<evidence type="ECO:0000256" key="5">
    <source>
        <dbReference type="ARBA" id="ARBA00022989"/>
    </source>
</evidence>
<evidence type="ECO:0000256" key="1">
    <source>
        <dbReference type="ARBA" id="ARBA00004141"/>
    </source>
</evidence>
<keyword evidence="3" id="KW-0813">Transport</keyword>
<dbReference type="AlphaFoldDB" id="S8DYH5"/>
<evidence type="ECO:0000256" key="8">
    <source>
        <dbReference type="SAM" id="Phobius"/>
    </source>
</evidence>
<protein>
    <submittedName>
        <fullName evidence="9">OPT oligopeptide transporter</fullName>
    </submittedName>
</protein>
<comment type="similarity">
    <text evidence="2">Belongs to the oligopeptide OPT transporter family.</text>
</comment>
<dbReference type="HOGENOM" id="CLU_010539_2_1_1"/>
<evidence type="ECO:0000256" key="6">
    <source>
        <dbReference type="ARBA" id="ARBA00023136"/>
    </source>
</evidence>
<keyword evidence="10" id="KW-1185">Reference proteome</keyword>
<feature type="transmembrane region" description="Helical" evidence="8">
    <location>
        <begin position="562"/>
        <end position="579"/>
    </location>
</feature>
<dbReference type="GO" id="GO:0051537">
    <property type="term" value="F:2 iron, 2 sulfur cluster binding"/>
    <property type="evidence" value="ECO:0007669"/>
    <property type="project" value="InterPro"/>
</dbReference>